<comment type="similarity">
    <text evidence="1">Belongs to the leucine-binding protein family.</text>
</comment>
<dbReference type="Gene3D" id="3.40.50.2300">
    <property type="match status" value="2"/>
</dbReference>
<evidence type="ECO:0000259" key="5">
    <source>
        <dbReference type="Pfam" id="PF13458"/>
    </source>
</evidence>
<sequence length="390" mass="41529">MTTPGSRPIDRRRVLQGLAAAPAAGLVAARPGLFGAGRAGAQDGPVRFGVSGPFSGNSAEYGRIWQQAMTIAVEEINGGDGVAGRQLEVVYEDTQSTPQQAVPVAQKFVGDPTIVAELGDFASPASMAASPIYERGKLVQFGFTNSHPDFTKGGEYMFSTTLSQVQDAAFLAQTAFENFGGKQAVLYRNTDWGKVTQELYVAALAELGGEAVAVENYLEAERDFRSLLAAVRDAQPEVVTLIAYYTDGALLAQQAESVDLAAQLVASGSCNSPQFIELGGESVNGVVTTTVFFPGAPRPEAEPFVAAYRERYDQDPDSFAALAYDGVKILAWAANEGGAEREAIQRTLVEGTEIPSIVYGPFRFAEDRRVENAEMVPIQVEEGQFVAFGG</sequence>
<dbReference type="PANTHER" id="PTHR30483:SF6">
    <property type="entry name" value="PERIPLASMIC BINDING PROTEIN OF ABC TRANSPORTER FOR NATURAL AMINO ACIDS"/>
    <property type="match status" value="1"/>
</dbReference>
<organism evidence="6">
    <name type="scientific">uncultured Thermomicrobiales bacterium</name>
    <dbReference type="NCBI Taxonomy" id="1645740"/>
    <lineage>
        <taxon>Bacteria</taxon>
        <taxon>Pseudomonadati</taxon>
        <taxon>Thermomicrobiota</taxon>
        <taxon>Thermomicrobia</taxon>
        <taxon>Thermomicrobiales</taxon>
        <taxon>environmental samples</taxon>
    </lineage>
</organism>
<dbReference type="InterPro" id="IPR028082">
    <property type="entry name" value="Peripla_BP_I"/>
</dbReference>
<dbReference type="AlphaFoldDB" id="A0A6J4VBC6"/>
<proteinExistence type="inferred from homology"/>
<name>A0A6J4VBC6_9BACT</name>
<evidence type="ECO:0000313" key="6">
    <source>
        <dbReference type="EMBL" id="CAA9572392.1"/>
    </source>
</evidence>
<gene>
    <name evidence="6" type="ORF">AVDCRST_MAG59-3677</name>
</gene>
<reference evidence="6" key="1">
    <citation type="submission" date="2020-02" db="EMBL/GenBank/DDBJ databases">
        <authorList>
            <person name="Meier V. D."/>
        </authorList>
    </citation>
    <scope>NUCLEOTIDE SEQUENCE</scope>
    <source>
        <strain evidence="6">AVDCRST_MAG59</strain>
    </source>
</reference>
<dbReference type="GO" id="GO:0006865">
    <property type="term" value="P:amino acid transport"/>
    <property type="evidence" value="ECO:0007669"/>
    <property type="project" value="UniProtKB-KW"/>
</dbReference>
<dbReference type="PRINTS" id="PR00337">
    <property type="entry name" value="LEUILEVALBP"/>
</dbReference>
<keyword evidence="2" id="KW-0813">Transport</keyword>
<dbReference type="InterPro" id="IPR051010">
    <property type="entry name" value="BCAA_transport"/>
</dbReference>
<dbReference type="InterPro" id="IPR028081">
    <property type="entry name" value="Leu-bd"/>
</dbReference>
<evidence type="ECO:0000256" key="4">
    <source>
        <dbReference type="ARBA" id="ARBA00022970"/>
    </source>
</evidence>
<evidence type="ECO:0000256" key="2">
    <source>
        <dbReference type="ARBA" id="ARBA00022448"/>
    </source>
</evidence>
<feature type="domain" description="Leucine-binding protein" evidence="5">
    <location>
        <begin position="45"/>
        <end position="381"/>
    </location>
</feature>
<dbReference type="PANTHER" id="PTHR30483">
    <property type="entry name" value="LEUCINE-SPECIFIC-BINDING PROTEIN"/>
    <property type="match status" value="1"/>
</dbReference>
<protein>
    <submittedName>
        <fullName evidence="6">Branched-chain amino acid ABC transporter, amino acid-binding protein</fullName>
    </submittedName>
</protein>
<dbReference type="CDD" id="cd06349">
    <property type="entry name" value="PBP1_ABC_HAAT-like"/>
    <property type="match status" value="1"/>
</dbReference>
<accession>A0A6J4VBC6</accession>
<dbReference type="InterPro" id="IPR006311">
    <property type="entry name" value="TAT_signal"/>
</dbReference>
<evidence type="ECO:0000256" key="3">
    <source>
        <dbReference type="ARBA" id="ARBA00022729"/>
    </source>
</evidence>
<dbReference type="SUPFAM" id="SSF53822">
    <property type="entry name" value="Periplasmic binding protein-like I"/>
    <property type="match status" value="1"/>
</dbReference>
<dbReference type="Pfam" id="PF13458">
    <property type="entry name" value="Peripla_BP_6"/>
    <property type="match status" value="1"/>
</dbReference>
<evidence type="ECO:0000256" key="1">
    <source>
        <dbReference type="ARBA" id="ARBA00010062"/>
    </source>
</evidence>
<keyword evidence="3" id="KW-0732">Signal</keyword>
<keyword evidence="4" id="KW-0029">Amino-acid transport</keyword>
<dbReference type="PROSITE" id="PS51318">
    <property type="entry name" value="TAT"/>
    <property type="match status" value="1"/>
</dbReference>
<dbReference type="EMBL" id="CADCWF010000268">
    <property type="protein sequence ID" value="CAA9572392.1"/>
    <property type="molecule type" value="Genomic_DNA"/>
</dbReference>
<dbReference type="InterPro" id="IPR000709">
    <property type="entry name" value="Leu_Ile_Val-bd"/>
</dbReference>